<evidence type="ECO:0000313" key="3">
    <source>
        <dbReference type="EMBL" id="AJA09583.1"/>
    </source>
</evidence>
<evidence type="ECO:0000259" key="2">
    <source>
        <dbReference type="Pfam" id="PF02470"/>
    </source>
</evidence>
<dbReference type="RefSeq" id="WP_039575405.1">
    <property type="nucleotide sequence ID" value="NZ_CP009122.1"/>
</dbReference>
<dbReference type="STRING" id="1515612.SKP52_13475"/>
<feature type="domain" description="Mce/MlaD" evidence="2">
    <location>
        <begin position="47"/>
        <end position="116"/>
    </location>
</feature>
<dbReference type="Pfam" id="PF02470">
    <property type="entry name" value="MlaD"/>
    <property type="match status" value="1"/>
</dbReference>
<keyword evidence="4" id="KW-1185">Reference proteome</keyword>
<evidence type="ECO:0000313" key="4">
    <source>
        <dbReference type="Proteomes" id="UP000030907"/>
    </source>
</evidence>
<dbReference type="PANTHER" id="PTHR36698">
    <property type="entry name" value="BLL5892 PROTEIN"/>
    <property type="match status" value="1"/>
</dbReference>
<dbReference type="PANTHER" id="PTHR36698:SF2">
    <property type="entry name" value="MCE_MLAD DOMAIN-CONTAINING PROTEIN"/>
    <property type="match status" value="1"/>
</dbReference>
<dbReference type="AlphaFoldDB" id="A0A0A7PK39"/>
<dbReference type="Proteomes" id="UP000030907">
    <property type="component" value="Chromosome"/>
</dbReference>
<evidence type="ECO:0000256" key="1">
    <source>
        <dbReference type="SAM" id="Phobius"/>
    </source>
</evidence>
<dbReference type="EMBL" id="CP009122">
    <property type="protein sequence ID" value="AJA09583.1"/>
    <property type="molecule type" value="Genomic_DNA"/>
</dbReference>
<name>A0A0A7PK39_9SPHN</name>
<keyword evidence="1" id="KW-0472">Membrane</keyword>
<dbReference type="InterPro" id="IPR003399">
    <property type="entry name" value="Mce/MlaD"/>
</dbReference>
<keyword evidence="1" id="KW-0812">Transmembrane</keyword>
<sequence length="302" mass="31961">MERDANYGLIGGLTLALLAAAFGFILWLGQSQFARNFDEYRIIFDGPVRGLSEGGEVQFNGIPVGEITRISLDPRNPNRVLAGVRLREDTPVRVDSTAATESQGITGGSYIQISAGTPSKPLLKEVSKETLPVIKAEKSSLQSLMDGGGALLADASQALERVNRTLSDENIENVSAAIADVRATTAELRSSRGMFSKAEQAFARLDRAAADIEAAAASARTAIDGDGRKTFADVSAAARDLREGIAEARVVIHRLDDAASGLAAPDGSGIAATLKSLDSAAQEIEQLAGQLRRTPRERKLSQ</sequence>
<proteinExistence type="predicted"/>
<gene>
    <name evidence="3" type="ORF">SKP52_13475</name>
</gene>
<dbReference type="HOGENOM" id="CLU_013850_1_0_5"/>
<dbReference type="KEGG" id="sphk:SKP52_13475"/>
<dbReference type="OrthoDB" id="9808689at2"/>
<keyword evidence="1" id="KW-1133">Transmembrane helix</keyword>
<organism evidence="3 4">
    <name type="scientific">Sphingopyxis fribergensis</name>
    <dbReference type="NCBI Taxonomy" id="1515612"/>
    <lineage>
        <taxon>Bacteria</taxon>
        <taxon>Pseudomonadati</taxon>
        <taxon>Pseudomonadota</taxon>
        <taxon>Alphaproteobacteria</taxon>
        <taxon>Sphingomonadales</taxon>
        <taxon>Sphingomonadaceae</taxon>
        <taxon>Sphingopyxis</taxon>
    </lineage>
</organism>
<protein>
    <submittedName>
        <fullName evidence="3">ABC transporter, periplasmic substrate-binding protein, putative</fullName>
    </submittedName>
</protein>
<feature type="transmembrane region" description="Helical" evidence="1">
    <location>
        <begin position="7"/>
        <end position="28"/>
    </location>
</feature>
<reference evidence="3 4" key="1">
    <citation type="journal article" date="2015" name="Int. J. Syst. Evol. Microbiol.">
        <title>Description of Sphingopyxis fribergensis sp. nov. - a soil bacterium with the ability to degrade styrene and phenylacetic acid.</title>
        <authorList>
            <person name="Oelschlagel M."/>
            <person name="Ruckert C."/>
            <person name="Kalinowski J."/>
            <person name="Schmidt G."/>
            <person name="Schlomann M."/>
            <person name="Tischler D."/>
        </authorList>
    </citation>
    <scope>NUCLEOTIDE SEQUENCE [LARGE SCALE GENOMIC DNA]</scope>
    <source>
        <strain evidence="3 4">Kp5.2</strain>
    </source>
</reference>
<accession>A0A0A7PK39</accession>